<evidence type="ECO:0000256" key="1">
    <source>
        <dbReference type="SAM" id="Phobius"/>
    </source>
</evidence>
<feature type="transmembrane region" description="Helical" evidence="1">
    <location>
        <begin position="92"/>
        <end position="109"/>
    </location>
</feature>
<dbReference type="Proteomes" id="UP001145072">
    <property type="component" value="Unassembled WGS sequence"/>
</dbReference>
<keyword evidence="3" id="KW-1185">Reference proteome</keyword>
<evidence type="ECO:0000313" key="2">
    <source>
        <dbReference type="EMBL" id="MDC3421308.1"/>
    </source>
</evidence>
<evidence type="ECO:0000313" key="3">
    <source>
        <dbReference type="Proteomes" id="UP001145072"/>
    </source>
</evidence>
<name>A0A9X3WMF6_9BACI</name>
<sequence length="189" mass="22294">MKQAIYGLILFTFLALPPVANLLESIMIMHMHMQMPLLVFAGFLIARFFQLKFPQFFERWNANGVPGMLLFLIIWLYWMVPRAMDEALTSPFMELFKFFSLTFLAGIALRDSWKKLGNIEFSIMYIFFTLKFIIMGYLYLAIEDQICNNYLIIEQKTLGWGSLAMAVCFVIFGFYWHFTDQSEYQKVDL</sequence>
<protein>
    <submittedName>
        <fullName evidence="2">Uncharacterized protein</fullName>
    </submittedName>
</protein>
<dbReference type="EMBL" id="JAMQJZ010000010">
    <property type="protein sequence ID" value="MDC3421308.1"/>
    <property type="molecule type" value="Genomic_DNA"/>
</dbReference>
<organism evidence="2 3">
    <name type="scientific">Aquibacillus koreensis</name>
    <dbReference type="NCBI Taxonomy" id="279446"/>
    <lineage>
        <taxon>Bacteria</taxon>
        <taxon>Bacillati</taxon>
        <taxon>Bacillota</taxon>
        <taxon>Bacilli</taxon>
        <taxon>Bacillales</taxon>
        <taxon>Bacillaceae</taxon>
        <taxon>Aquibacillus</taxon>
    </lineage>
</organism>
<feature type="transmembrane region" description="Helical" evidence="1">
    <location>
        <begin position="61"/>
        <end position="80"/>
    </location>
</feature>
<feature type="transmembrane region" description="Helical" evidence="1">
    <location>
        <begin position="32"/>
        <end position="49"/>
    </location>
</feature>
<keyword evidence="1" id="KW-1133">Transmembrane helix</keyword>
<dbReference type="AlphaFoldDB" id="A0A9X3WMF6"/>
<gene>
    <name evidence="2" type="ORF">NC661_13105</name>
</gene>
<feature type="transmembrane region" description="Helical" evidence="1">
    <location>
        <begin position="121"/>
        <end position="140"/>
    </location>
</feature>
<comment type="caution">
    <text evidence="2">The sequence shown here is derived from an EMBL/GenBank/DDBJ whole genome shotgun (WGS) entry which is preliminary data.</text>
</comment>
<proteinExistence type="predicted"/>
<accession>A0A9X3WMF6</accession>
<keyword evidence="1" id="KW-0812">Transmembrane</keyword>
<feature type="transmembrane region" description="Helical" evidence="1">
    <location>
        <begin position="160"/>
        <end position="178"/>
    </location>
</feature>
<dbReference type="RefSeq" id="WP_259869505.1">
    <property type="nucleotide sequence ID" value="NZ_JAMQJZ010000010.1"/>
</dbReference>
<reference evidence="2" key="1">
    <citation type="submission" date="2022-06" db="EMBL/GenBank/DDBJ databases">
        <title>Aquibacillus sp. a new bacterium isolated from soil saline samples.</title>
        <authorList>
            <person name="Galisteo C."/>
            <person name="De La Haba R."/>
            <person name="Sanchez-Porro C."/>
            <person name="Ventosa A."/>
        </authorList>
    </citation>
    <scope>NUCLEOTIDE SEQUENCE</scope>
    <source>
        <strain evidence="2">JCM 12387</strain>
    </source>
</reference>
<keyword evidence="1" id="KW-0472">Membrane</keyword>